<gene>
    <name evidence="1" type="ORF">SDC9_102715</name>
</gene>
<reference evidence="1" key="1">
    <citation type="submission" date="2019-08" db="EMBL/GenBank/DDBJ databases">
        <authorList>
            <person name="Kucharzyk K."/>
            <person name="Murdoch R.W."/>
            <person name="Higgins S."/>
            <person name="Loffler F."/>
        </authorList>
    </citation>
    <scope>NUCLEOTIDE SEQUENCE</scope>
</reference>
<accession>A0A645AS59</accession>
<sequence>MRIINSFFLAIISTLLCSCNSSVPYSSEIQYSYDNVSNLRINYSQLFGIDRKEYYAYFYSVQCYHCNKLKNSIISFALKNPYFLYFVEYDKSIPLSDNVEKTIGISSLEGFAILGVPTLTKIEDKILILNIAGFTEVAKIIEPNLFS</sequence>
<dbReference type="PROSITE" id="PS51257">
    <property type="entry name" value="PROKAR_LIPOPROTEIN"/>
    <property type="match status" value="1"/>
</dbReference>
<dbReference type="InterPro" id="IPR036249">
    <property type="entry name" value="Thioredoxin-like_sf"/>
</dbReference>
<proteinExistence type="predicted"/>
<protein>
    <recommendedName>
        <fullName evidence="2">Thioredoxin-like fold domain-containing protein</fullName>
    </recommendedName>
</protein>
<organism evidence="1">
    <name type="scientific">bioreactor metagenome</name>
    <dbReference type="NCBI Taxonomy" id="1076179"/>
    <lineage>
        <taxon>unclassified sequences</taxon>
        <taxon>metagenomes</taxon>
        <taxon>ecological metagenomes</taxon>
    </lineage>
</organism>
<dbReference type="Gene3D" id="3.40.30.10">
    <property type="entry name" value="Glutaredoxin"/>
    <property type="match status" value="1"/>
</dbReference>
<evidence type="ECO:0000313" key="1">
    <source>
        <dbReference type="EMBL" id="MPM55917.1"/>
    </source>
</evidence>
<dbReference type="AlphaFoldDB" id="A0A645AS59"/>
<dbReference type="SUPFAM" id="SSF52833">
    <property type="entry name" value="Thioredoxin-like"/>
    <property type="match status" value="1"/>
</dbReference>
<dbReference type="EMBL" id="VSSQ01015501">
    <property type="protein sequence ID" value="MPM55917.1"/>
    <property type="molecule type" value="Genomic_DNA"/>
</dbReference>
<name>A0A645AS59_9ZZZZ</name>
<comment type="caution">
    <text evidence="1">The sequence shown here is derived from an EMBL/GenBank/DDBJ whole genome shotgun (WGS) entry which is preliminary data.</text>
</comment>
<evidence type="ECO:0008006" key="2">
    <source>
        <dbReference type="Google" id="ProtNLM"/>
    </source>
</evidence>